<evidence type="ECO:0000259" key="3">
    <source>
        <dbReference type="PROSITE" id="PS50157"/>
    </source>
</evidence>
<dbReference type="GeneID" id="5545625"/>
<evidence type="ECO:0000256" key="2">
    <source>
        <dbReference type="SAM" id="MobiDB-lite"/>
    </source>
</evidence>
<gene>
    <name evidence="4" type="ORF">Kpol_1037p4</name>
</gene>
<dbReference type="GO" id="GO:0008270">
    <property type="term" value="F:zinc ion binding"/>
    <property type="evidence" value="ECO:0007669"/>
    <property type="project" value="UniProtKB-KW"/>
</dbReference>
<sequence length="533" mass="60567">MASTELSLNRTLSDALEDQLYDLNPDQTVFYPSFFAQNQRDLNESASKNKSVTEIPLSCLLDESLLTGNQVSNYTQHQHFQQPIHNTIWNSNSRKTLENLTSSPSKKIFSKYADPTLTTTTMVSKSNNGSPSYSYEASKPNTPAPSTISLNKVMKVPNQLTAPINNVSISTPQIPMQSMHDVKITNNFNDDLEGGFTSQINDEFEEQYFTKSTWPLQDNNMALNMNDARMIFDDEFVDDLSEDEDEDEHMVDDIVIEAKETGNNFIDSSSKQIIPTIDTTFNNQSFVDSDLSNNKLSNPLYGNSYSQECALLDDIDTESNMIDDDDLYELSFKRRKESVVFNKDVEKNISITKKNDTHSNTRKIELNIPITKKKIDQIDNFKTSHTEIEFSGKVNTRKKDSITINSSTEVPSVTNTTFKKKNTDTKKQNIASNQGNEIFKCMIMNIVTNKPCSAEFSRSYDLTRHQNTIHAKRKIVFRCSECIRSLGNEGFQKTFSRLDALSRHIKSKHENLSIKERQEVTKYAKQNVGYAVG</sequence>
<dbReference type="PROSITE" id="PS50157">
    <property type="entry name" value="ZINC_FINGER_C2H2_2"/>
    <property type="match status" value="1"/>
</dbReference>
<dbReference type="GO" id="GO:0001228">
    <property type="term" value="F:DNA-binding transcription activator activity, RNA polymerase II-specific"/>
    <property type="evidence" value="ECO:0007669"/>
    <property type="project" value="EnsemblFungi"/>
</dbReference>
<keyword evidence="1" id="KW-0863">Zinc-finger</keyword>
<keyword evidence="5" id="KW-1185">Reference proteome</keyword>
<dbReference type="HOGENOM" id="CLU_038620_0_0_1"/>
<dbReference type="Gene3D" id="3.30.160.60">
    <property type="entry name" value="Classic Zinc Finger"/>
    <property type="match status" value="1"/>
</dbReference>
<dbReference type="GO" id="GO:0000978">
    <property type="term" value="F:RNA polymerase II cis-regulatory region sequence-specific DNA binding"/>
    <property type="evidence" value="ECO:0007669"/>
    <property type="project" value="EnsemblFungi"/>
</dbReference>
<evidence type="ECO:0000256" key="1">
    <source>
        <dbReference type="PROSITE-ProRule" id="PRU00042"/>
    </source>
</evidence>
<dbReference type="PhylomeDB" id="A7TJU6"/>
<keyword evidence="1" id="KW-0862">Zinc</keyword>
<evidence type="ECO:0000313" key="5">
    <source>
        <dbReference type="Proteomes" id="UP000000267"/>
    </source>
</evidence>
<dbReference type="RefSeq" id="XP_001645266.1">
    <property type="nucleotide sequence ID" value="XM_001645216.1"/>
</dbReference>
<dbReference type="GO" id="GO:0071243">
    <property type="term" value="P:cellular response to arsenic-containing substance"/>
    <property type="evidence" value="ECO:0007669"/>
    <property type="project" value="EnsemblFungi"/>
</dbReference>
<dbReference type="GO" id="GO:0033554">
    <property type="term" value="P:cellular response to stress"/>
    <property type="evidence" value="ECO:0007669"/>
    <property type="project" value="EnsemblFungi"/>
</dbReference>
<dbReference type="GO" id="GO:0006282">
    <property type="term" value="P:regulation of DNA repair"/>
    <property type="evidence" value="ECO:0007669"/>
    <property type="project" value="EnsemblFungi"/>
</dbReference>
<proteinExistence type="predicted"/>
<protein>
    <recommendedName>
        <fullName evidence="3">C2H2-type domain-containing protein</fullName>
    </recommendedName>
</protein>
<accession>A7TJU6</accession>
<dbReference type="OMA" id="KYADPSL"/>
<evidence type="ECO:0000313" key="4">
    <source>
        <dbReference type="EMBL" id="EDO17408.1"/>
    </source>
</evidence>
<feature type="region of interest" description="Disordered" evidence="2">
    <location>
        <begin position="120"/>
        <end position="142"/>
    </location>
</feature>
<organism evidence="5">
    <name type="scientific">Vanderwaltozyma polyspora (strain ATCC 22028 / DSM 70294 / BCRC 21397 / CBS 2163 / NBRC 10782 / NRRL Y-8283 / UCD 57-17)</name>
    <name type="common">Kluyveromyces polysporus</name>
    <dbReference type="NCBI Taxonomy" id="436907"/>
    <lineage>
        <taxon>Eukaryota</taxon>
        <taxon>Fungi</taxon>
        <taxon>Dikarya</taxon>
        <taxon>Ascomycota</taxon>
        <taxon>Saccharomycotina</taxon>
        <taxon>Saccharomycetes</taxon>
        <taxon>Saccharomycetales</taxon>
        <taxon>Saccharomycetaceae</taxon>
        <taxon>Vanderwaltozyma</taxon>
    </lineage>
</organism>
<dbReference type="KEGG" id="vpo:Kpol_1037p4"/>
<reference evidence="4 5" key="1">
    <citation type="journal article" date="2007" name="Proc. Natl. Acad. Sci. U.S.A.">
        <title>Independent sorting-out of thousands of duplicated gene pairs in two yeast species descended from a whole-genome duplication.</title>
        <authorList>
            <person name="Scannell D.R."/>
            <person name="Frank A.C."/>
            <person name="Conant G.C."/>
            <person name="Byrne K.P."/>
            <person name="Woolfit M."/>
            <person name="Wolfe K.H."/>
        </authorList>
    </citation>
    <scope>NUCLEOTIDE SEQUENCE [LARGE SCALE GENOMIC DNA]</scope>
    <source>
        <strain evidence="5">ATCC 22028 / DSM 70294 / BCRC 21397 / CBS 2163 / NBRC 10782 / NRRL Y-8283 / UCD 57-17</strain>
    </source>
</reference>
<name>A7TJU6_VANPO</name>
<dbReference type="FunCoup" id="A7TJU6">
    <property type="interactions" value="4028"/>
</dbReference>
<dbReference type="AlphaFoldDB" id="A7TJU6"/>
<keyword evidence="1" id="KW-0479">Metal-binding</keyword>
<dbReference type="Proteomes" id="UP000000267">
    <property type="component" value="Unassembled WGS sequence"/>
</dbReference>
<dbReference type="OrthoDB" id="7295497at2759"/>
<dbReference type="GO" id="GO:0005634">
    <property type="term" value="C:nucleus"/>
    <property type="evidence" value="ECO:0007669"/>
    <property type="project" value="EnsemblFungi"/>
</dbReference>
<dbReference type="InParanoid" id="A7TJU6"/>
<dbReference type="STRING" id="436907.A7TJU6"/>
<feature type="domain" description="C2H2-type" evidence="3">
    <location>
        <begin position="439"/>
        <end position="475"/>
    </location>
</feature>
<dbReference type="EMBL" id="DS480404">
    <property type="protein sequence ID" value="EDO17408.1"/>
    <property type="molecule type" value="Genomic_DNA"/>
</dbReference>
<dbReference type="GO" id="GO:0000122">
    <property type="term" value="P:negative regulation of transcription by RNA polymerase II"/>
    <property type="evidence" value="ECO:0007669"/>
    <property type="project" value="EnsemblFungi"/>
</dbReference>
<dbReference type="InterPro" id="IPR013087">
    <property type="entry name" value="Znf_C2H2_type"/>
</dbReference>
<dbReference type="eggNOG" id="ENOG502RBAK">
    <property type="taxonomic scope" value="Eukaryota"/>
</dbReference>